<proteinExistence type="predicted"/>
<protein>
    <submittedName>
        <fullName evidence="2">Uncharacterized protein</fullName>
    </submittedName>
</protein>
<feature type="compositionally biased region" description="Low complexity" evidence="1">
    <location>
        <begin position="31"/>
        <end position="43"/>
    </location>
</feature>
<sequence>MVGLPQVLLDSEPITEDTLLTEQSELQPIVSSSSEASLAAGAGQYDMDTPTDSVKCRPGSSLGHSNHGCAD</sequence>
<dbReference type="EMBL" id="VFJC01000017">
    <property type="protein sequence ID" value="KAB5546716.1"/>
    <property type="molecule type" value="Genomic_DNA"/>
</dbReference>
<dbReference type="AlphaFoldDB" id="A0A5N5LWW7"/>
<gene>
    <name evidence="2" type="ORF">PHYPO_G00075190</name>
</gene>
<feature type="region of interest" description="Disordered" evidence="1">
    <location>
        <begin position="25"/>
        <end position="71"/>
    </location>
</feature>
<dbReference type="Proteomes" id="UP000327468">
    <property type="component" value="Chromosome 16"/>
</dbReference>
<evidence type="ECO:0000313" key="3">
    <source>
        <dbReference type="Proteomes" id="UP000327468"/>
    </source>
</evidence>
<reference evidence="2 3" key="1">
    <citation type="submission" date="2019-06" db="EMBL/GenBank/DDBJ databases">
        <title>A chromosome-scale genome assembly of the striped catfish, Pangasianodon hypophthalmus.</title>
        <authorList>
            <person name="Wen M."/>
            <person name="Zahm M."/>
            <person name="Roques C."/>
            <person name="Cabau C."/>
            <person name="Klopp C."/>
            <person name="Donnadieu C."/>
            <person name="Jouanno E."/>
            <person name="Avarre J.-C."/>
            <person name="Campet M."/>
            <person name="Ha T.T.T."/>
            <person name="Dugue R."/>
            <person name="Lampietro C."/>
            <person name="Louis A."/>
            <person name="Herpin A."/>
            <person name="Echchiki A."/>
            <person name="Berthelot C."/>
            <person name="Parey E."/>
            <person name="Roest-Crollius H."/>
            <person name="Braasch I."/>
            <person name="Postlethwait J."/>
            <person name="Bobe J."/>
            <person name="Montfort J."/>
            <person name="Bouchez O."/>
            <person name="Begum T."/>
            <person name="Schartl M."/>
            <person name="Guiguen Y."/>
        </authorList>
    </citation>
    <scope>NUCLEOTIDE SEQUENCE [LARGE SCALE GENOMIC DNA]</scope>
    <source>
        <strain evidence="2 3">Indonesia</strain>
        <tissue evidence="2">Blood</tissue>
    </source>
</reference>
<evidence type="ECO:0000313" key="2">
    <source>
        <dbReference type="EMBL" id="KAB5546716.1"/>
    </source>
</evidence>
<keyword evidence="3" id="KW-1185">Reference proteome</keyword>
<accession>A0A5N5LWW7</accession>
<evidence type="ECO:0000256" key="1">
    <source>
        <dbReference type="SAM" id="MobiDB-lite"/>
    </source>
</evidence>
<comment type="caution">
    <text evidence="2">The sequence shown here is derived from an EMBL/GenBank/DDBJ whole genome shotgun (WGS) entry which is preliminary data.</text>
</comment>
<organism evidence="2 3">
    <name type="scientific">Pangasianodon hypophthalmus</name>
    <name type="common">Striped catfish</name>
    <name type="synonym">Helicophagus hypophthalmus</name>
    <dbReference type="NCBI Taxonomy" id="310915"/>
    <lineage>
        <taxon>Eukaryota</taxon>
        <taxon>Metazoa</taxon>
        <taxon>Chordata</taxon>
        <taxon>Craniata</taxon>
        <taxon>Vertebrata</taxon>
        <taxon>Euteleostomi</taxon>
        <taxon>Actinopterygii</taxon>
        <taxon>Neopterygii</taxon>
        <taxon>Teleostei</taxon>
        <taxon>Ostariophysi</taxon>
        <taxon>Siluriformes</taxon>
        <taxon>Pangasiidae</taxon>
        <taxon>Pangasianodon</taxon>
    </lineage>
</organism>
<name>A0A5N5LWW7_PANHP</name>